<dbReference type="OrthoDB" id="5868842at2759"/>
<dbReference type="AlphaFoldDB" id="A0A177AYC6"/>
<reference evidence="2 3" key="1">
    <citation type="submission" date="2016-04" db="EMBL/GenBank/DDBJ databases">
        <title>The genome of Intoshia linei affirms orthonectids as highly simplified spiralians.</title>
        <authorList>
            <person name="Mikhailov K.V."/>
            <person name="Slusarev G.S."/>
            <person name="Nikitin M.A."/>
            <person name="Logacheva M.D."/>
            <person name="Penin A."/>
            <person name="Aleoshin V."/>
            <person name="Panchin Y.V."/>
        </authorList>
    </citation>
    <scope>NUCLEOTIDE SEQUENCE [LARGE SCALE GENOMIC DNA]</scope>
    <source>
        <strain evidence="2">Intl2013</strain>
        <tissue evidence="2">Whole animal</tissue>
    </source>
</reference>
<feature type="domain" description="Methylmalonyl-CoA mutase alpha/beta chain catalytic" evidence="1">
    <location>
        <begin position="62"/>
        <end position="142"/>
    </location>
</feature>
<dbReference type="PANTHER" id="PTHR48101:SF4">
    <property type="entry name" value="METHYLMALONYL-COA MUTASE, MITOCHONDRIAL"/>
    <property type="match status" value="1"/>
</dbReference>
<dbReference type="GO" id="GO:0019678">
    <property type="term" value="P:propionate metabolic process, methylmalonyl pathway"/>
    <property type="evidence" value="ECO:0007669"/>
    <property type="project" value="TreeGrafter"/>
</dbReference>
<dbReference type="GO" id="GO:0005739">
    <property type="term" value="C:mitochondrion"/>
    <property type="evidence" value="ECO:0007669"/>
    <property type="project" value="TreeGrafter"/>
</dbReference>
<accession>A0A177AYC6</accession>
<evidence type="ECO:0000313" key="2">
    <source>
        <dbReference type="EMBL" id="OAF66383.1"/>
    </source>
</evidence>
<name>A0A177AYC6_9BILA</name>
<comment type="caution">
    <text evidence="2">The sequence shown here is derived from an EMBL/GenBank/DDBJ whole genome shotgun (WGS) entry which is preliminary data.</text>
</comment>
<dbReference type="SUPFAM" id="SSF51703">
    <property type="entry name" value="Cobalamin (vitamin B12)-dependent enzymes"/>
    <property type="match status" value="1"/>
</dbReference>
<protein>
    <recommendedName>
        <fullName evidence="1">Methylmalonyl-CoA mutase alpha/beta chain catalytic domain-containing protein</fullName>
    </recommendedName>
</protein>
<dbReference type="InterPro" id="IPR016176">
    <property type="entry name" value="Cbl-dep_enz_cat"/>
</dbReference>
<dbReference type="GO" id="GO:0031419">
    <property type="term" value="F:cobalamin binding"/>
    <property type="evidence" value="ECO:0007669"/>
    <property type="project" value="InterPro"/>
</dbReference>
<dbReference type="Gene3D" id="3.20.20.240">
    <property type="entry name" value="Methylmalonyl-CoA mutase"/>
    <property type="match status" value="1"/>
</dbReference>
<organism evidence="2 3">
    <name type="scientific">Intoshia linei</name>
    <dbReference type="NCBI Taxonomy" id="1819745"/>
    <lineage>
        <taxon>Eukaryota</taxon>
        <taxon>Metazoa</taxon>
        <taxon>Spiralia</taxon>
        <taxon>Lophotrochozoa</taxon>
        <taxon>Mesozoa</taxon>
        <taxon>Orthonectida</taxon>
        <taxon>Rhopaluridae</taxon>
        <taxon>Intoshia</taxon>
    </lineage>
</organism>
<dbReference type="Proteomes" id="UP000078046">
    <property type="component" value="Unassembled WGS sequence"/>
</dbReference>
<dbReference type="Pfam" id="PF01642">
    <property type="entry name" value="MM_CoA_mutase"/>
    <property type="match status" value="2"/>
</dbReference>
<proteinExistence type="predicted"/>
<dbReference type="GO" id="GO:0004494">
    <property type="term" value="F:methylmalonyl-CoA mutase activity"/>
    <property type="evidence" value="ECO:0007669"/>
    <property type="project" value="TreeGrafter"/>
</dbReference>
<dbReference type="EMBL" id="LWCA01000950">
    <property type="protein sequence ID" value="OAF66383.1"/>
    <property type="molecule type" value="Genomic_DNA"/>
</dbReference>
<feature type="domain" description="Methylmalonyl-CoA mutase alpha/beta chain catalytic" evidence="1">
    <location>
        <begin position="173"/>
        <end position="210"/>
    </location>
</feature>
<gene>
    <name evidence="2" type="ORF">A3Q56_05868</name>
</gene>
<feature type="non-terminal residue" evidence="2">
    <location>
        <position position="306"/>
    </location>
</feature>
<evidence type="ECO:0000259" key="1">
    <source>
        <dbReference type="Pfam" id="PF01642"/>
    </source>
</evidence>
<dbReference type="PANTHER" id="PTHR48101">
    <property type="entry name" value="METHYLMALONYL-COA MUTASE, MITOCHONDRIAL-RELATED"/>
    <property type="match status" value="1"/>
</dbReference>
<keyword evidence="3" id="KW-1185">Reference proteome</keyword>
<sequence>MLQMHNFTRMNRLLSKLASIDKSKCKRFDSKLMMEWEQLSKKFLKMVDKTNETAFEKLQSDTYEDIKMNPIYFSKNDTGEIPGKFPYTRGPYPTMYTQRPWTVRQYAGFSTVEDSNKFYLNNIKAGQQGLSIAFDLATHRGRVPKLFLPAPDRYWYADLDFSTIDIEILKSDNYDSDNPLVFGDVGMAGVAIDTVEDMKKKSKHIKHGKHEQFIKLCDISCEPKIFDLILDQQFYNMQRESNCSMGYVDCRNLNEKNIYNLPEVYYDAFYEIEDLSEYNSAEESNFTSDSMENYLNLLYPHNMSVG</sequence>
<evidence type="ECO:0000313" key="3">
    <source>
        <dbReference type="Proteomes" id="UP000078046"/>
    </source>
</evidence>
<dbReference type="InterPro" id="IPR006099">
    <property type="entry name" value="MeMalonylCoA_mutase_a/b_cat"/>
</dbReference>